<dbReference type="STRING" id="4795.A0A225W439"/>
<feature type="compositionally biased region" description="Polar residues" evidence="1">
    <location>
        <begin position="749"/>
        <end position="758"/>
    </location>
</feature>
<feature type="compositionally biased region" description="Low complexity" evidence="1">
    <location>
        <begin position="673"/>
        <end position="690"/>
    </location>
</feature>
<feature type="region of interest" description="Disordered" evidence="1">
    <location>
        <begin position="919"/>
        <end position="991"/>
    </location>
</feature>
<protein>
    <submittedName>
        <fullName evidence="2">Uncharacterized protein</fullName>
    </submittedName>
</protein>
<feature type="region of interest" description="Disordered" evidence="1">
    <location>
        <begin position="650"/>
        <end position="758"/>
    </location>
</feature>
<sequence>MAPSCPRSLERSRAPPSLIPPRSSAPDTDASPDTPDVSVPAPDSLLSRLEAVDQDADRRKFALYGRQHAHVDHISGTEEDTAIVLQSTMLLQEDGQLAAKLDDVTYLLDGLLESTTTQRGRLAQTRSVLELTQLLNDPQMLQMIELSETDTGDFVDEKVLNAMVYALKQENGEKKSAVKDVATPGASSKKTCLKRKQINVAELHGEEMSTLASSTQQVLDDVYRLQLDELLQDQESFYVEGELQLSVADTLCAALHNLLQVNRSPSSSSTSLTQRSQLSSDAADEIFRLTNARKLQLIRNGGINILAKDLAKQLNSLEGLLPSSDVEEITVECARSLHHVSMVLSVFDQLTFLNLNVQQYISKERRFFGLLLKSVRLLSKLSWDFHASKRWVTESTRMSLTVEVLMSAMRVLINLTHHNSDAANHVHALDGMKLFANSFSLLWTMVSRDVSTKRQSLVRSKWEFDSCLLLLSVLVNSIEFSDKNRDALAVVSLPVTETIRDEADTQANISACDLFTRFFLTKVQSYKNFFDLAEAQGTTGTISIEGANWNPEDVILGGCTSLLLGYLIKDSAANSATILNSLPGNSPRLLIRALGVFAAFHSQIGALTPEVAKSILHVEKVLKSYQMGTDGSAVEAVCKRRNMFQIDTRSTVSSEMNDGKDSTTLVKTPTEFRSNSVSPPSLRSRPLRNVCSNLDDSDEDDESGVQDNAKCLNDRDQLCSHNSKDSGIRTPTRTAPRSPGKKRLRATPPISQTSGRSSMCISRTSPIAVFPDGSLSSPIVAQLLRHTRELVQEFDADFAKLHHHTPSKKNSDGSKRRTTGSDDSSSPCLVFNMDVTCSTSRLATGEQNYNSGDAIDQVNGTRLMSKRRKKSIREPDISLTSSIEHREYSFEFVSTNTHPSTLCKEDNEALLRTPTRSVPSLGVYRQSPSLNLTPTRSTPSTPLRMENSSSLVRMPMKKNQSPMSDSPHRRKAKFAPVPAPTRASSIFDFTD</sequence>
<reference evidence="3" key="1">
    <citation type="submission" date="2017-03" db="EMBL/GenBank/DDBJ databases">
        <title>Phytopthora megakarya and P. palmivora, two closely related causual agents of cacao black pod achieved similar genome size and gene model numbers by different mechanisms.</title>
        <authorList>
            <person name="Ali S."/>
            <person name="Shao J."/>
            <person name="Larry D.J."/>
            <person name="Kronmiller B."/>
            <person name="Shen D."/>
            <person name="Strem M.D."/>
            <person name="Melnick R.L."/>
            <person name="Guiltinan M.J."/>
            <person name="Tyler B.M."/>
            <person name="Meinhardt L.W."/>
            <person name="Bailey B.A."/>
        </authorList>
    </citation>
    <scope>NUCLEOTIDE SEQUENCE [LARGE SCALE GENOMIC DNA]</scope>
    <source>
        <strain evidence="3">zdho120</strain>
    </source>
</reference>
<feature type="compositionally biased region" description="Basic and acidic residues" evidence="1">
    <location>
        <begin position="712"/>
        <end position="727"/>
    </location>
</feature>
<feature type="compositionally biased region" description="Acidic residues" evidence="1">
    <location>
        <begin position="695"/>
        <end position="704"/>
    </location>
</feature>
<proteinExistence type="predicted"/>
<dbReference type="EMBL" id="NBNE01001824">
    <property type="protein sequence ID" value="OWZ12513.1"/>
    <property type="molecule type" value="Genomic_DNA"/>
</dbReference>
<feature type="compositionally biased region" description="Polar residues" evidence="1">
    <location>
        <begin position="650"/>
        <end position="667"/>
    </location>
</feature>
<feature type="compositionally biased region" description="Low complexity" evidence="1">
    <location>
        <begin position="20"/>
        <end position="38"/>
    </location>
</feature>
<dbReference type="OrthoDB" id="78088at2759"/>
<accession>A0A225W439</accession>
<comment type="caution">
    <text evidence="2">The sequence shown here is derived from an EMBL/GenBank/DDBJ whole genome shotgun (WGS) entry which is preliminary data.</text>
</comment>
<dbReference type="PANTHER" id="PTHR22100:SF13">
    <property type="entry name" value="WINGS APART-LIKE PROTEIN HOMOLOG"/>
    <property type="match status" value="1"/>
</dbReference>
<dbReference type="PANTHER" id="PTHR22100">
    <property type="entry name" value="WINGS APART-LIKE PROTEIN HOMOLOG"/>
    <property type="match status" value="1"/>
</dbReference>
<gene>
    <name evidence="2" type="ORF">PHMEG_00014312</name>
</gene>
<dbReference type="AlphaFoldDB" id="A0A225W439"/>
<feature type="region of interest" description="Disordered" evidence="1">
    <location>
        <begin position="1"/>
        <end position="42"/>
    </location>
</feature>
<feature type="region of interest" description="Disordered" evidence="1">
    <location>
        <begin position="802"/>
        <end position="825"/>
    </location>
</feature>
<dbReference type="InterPro" id="IPR011989">
    <property type="entry name" value="ARM-like"/>
</dbReference>
<organism evidence="2 3">
    <name type="scientific">Phytophthora megakarya</name>
    <dbReference type="NCBI Taxonomy" id="4795"/>
    <lineage>
        <taxon>Eukaryota</taxon>
        <taxon>Sar</taxon>
        <taxon>Stramenopiles</taxon>
        <taxon>Oomycota</taxon>
        <taxon>Peronosporomycetes</taxon>
        <taxon>Peronosporales</taxon>
        <taxon>Peronosporaceae</taxon>
        <taxon>Phytophthora</taxon>
    </lineage>
</organism>
<dbReference type="Proteomes" id="UP000198211">
    <property type="component" value="Unassembled WGS sequence"/>
</dbReference>
<dbReference type="InterPro" id="IPR039874">
    <property type="entry name" value="WAPL"/>
</dbReference>
<name>A0A225W439_9STRA</name>
<evidence type="ECO:0000313" key="2">
    <source>
        <dbReference type="EMBL" id="OWZ12513.1"/>
    </source>
</evidence>
<feature type="compositionally biased region" description="Low complexity" evidence="1">
    <location>
        <begin position="927"/>
        <end position="944"/>
    </location>
</feature>
<dbReference type="Gene3D" id="1.25.10.10">
    <property type="entry name" value="Leucine-rich Repeat Variant"/>
    <property type="match status" value="1"/>
</dbReference>
<keyword evidence="3" id="KW-1185">Reference proteome</keyword>
<evidence type="ECO:0000256" key="1">
    <source>
        <dbReference type="SAM" id="MobiDB-lite"/>
    </source>
</evidence>
<evidence type="ECO:0000313" key="3">
    <source>
        <dbReference type="Proteomes" id="UP000198211"/>
    </source>
</evidence>